<dbReference type="Pfam" id="PF10287">
    <property type="entry name" value="YJL171C_Tos1_C"/>
    <property type="match status" value="1"/>
</dbReference>
<name>A0A1E1KBA5_9HELO</name>
<dbReference type="GO" id="GO:0009277">
    <property type="term" value="C:fungal-type cell wall"/>
    <property type="evidence" value="ECO:0007669"/>
    <property type="project" value="TreeGrafter"/>
</dbReference>
<gene>
    <name evidence="11" type="ORF">RCO7_05772</name>
</gene>
<comment type="similarity">
    <text evidence="2">Belongs to the PGA52 family.</text>
</comment>
<dbReference type="InParanoid" id="A0A1E1KBA5"/>
<proteinExistence type="inferred from homology"/>
<dbReference type="GO" id="GO:0071555">
    <property type="term" value="P:cell wall organization"/>
    <property type="evidence" value="ECO:0007669"/>
    <property type="project" value="UniProtKB-KW"/>
</dbReference>
<comment type="catalytic activity">
    <reaction evidence="1">
        <text>Hydrolysis of (1-&gt;3)-beta-D-glucosidic linkages in (1-&gt;3)-beta-D-glucans.</text>
        <dbReference type="EC" id="3.2.1.39"/>
    </reaction>
</comment>
<reference evidence="12" key="1">
    <citation type="submission" date="2016-03" db="EMBL/GenBank/DDBJ databases">
        <authorList>
            <person name="Ploux O."/>
        </authorList>
    </citation>
    <scope>NUCLEOTIDE SEQUENCE [LARGE SCALE GENOMIC DNA]</scope>
    <source>
        <strain evidence="12">UK7</strain>
    </source>
</reference>
<organism evidence="11 12">
    <name type="scientific">Rhynchosporium graminicola</name>
    <dbReference type="NCBI Taxonomy" id="2792576"/>
    <lineage>
        <taxon>Eukaryota</taxon>
        <taxon>Fungi</taxon>
        <taxon>Dikarya</taxon>
        <taxon>Ascomycota</taxon>
        <taxon>Pezizomycotina</taxon>
        <taxon>Leotiomycetes</taxon>
        <taxon>Helotiales</taxon>
        <taxon>Ploettnerulaceae</taxon>
        <taxon>Rhynchosporium</taxon>
    </lineage>
</organism>
<evidence type="ECO:0000259" key="10">
    <source>
        <dbReference type="Pfam" id="PF10290"/>
    </source>
</evidence>
<feature type="signal peptide" evidence="8">
    <location>
        <begin position="1"/>
        <end position="21"/>
    </location>
</feature>
<dbReference type="EC" id="3.2.1.39" evidence="3"/>
<dbReference type="EMBL" id="FJUW01000010">
    <property type="protein sequence ID" value="CZS95333.1"/>
    <property type="molecule type" value="Genomic_DNA"/>
</dbReference>
<evidence type="ECO:0000259" key="9">
    <source>
        <dbReference type="Pfam" id="PF10287"/>
    </source>
</evidence>
<dbReference type="PANTHER" id="PTHR31737:SF2">
    <property type="entry name" value="PROTEIN TOS1"/>
    <property type="match status" value="1"/>
</dbReference>
<keyword evidence="4 8" id="KW-0732">Signal</keyword>
<feature type="domain" description="Cell wall protein YJL171C/Tos1 C-terminal" evidence="9">
    <location>
        <begin position="237"/>
        <end position="457"/>
    </location>
</feature>
<evidence type="ECO:0000256" key="5">
    <source>
        <dbReference type="ARBA" id="ARBA00022801"/>
    </source>
</evidence>
<evidence type="ECO:0000313" key="11">
    <source>
        <dbReference type="EMBL" id="CZS95333.1"/>
    </source>
</evidence>
<keyword evidence="6" id="KW-0326">Glycosidase</keyword>
<feature type="domain" description="Cell wall protein YJL171C/Tos1 N-terminal" evidence="10">
    <location>
        <begin position="42"/>
        <end position="102"/>
    </location>
</feature>
<protein>
    <recommendedName>
        <fullName evidence="3">glucan endo-1,3-beta-D-glucosidase</fullName>
        <ecNumber evidence="3">3.2.1.39</ecNumber>
    </recommendedName>
</protein>
<evidence type="ECO:0000256" key="4">
    <source>
        <dbReference type="ARBA" id="ARBA00022729"/>
    </source>
</evidence>
<keyword evidence="7" id="KW-0961">Cell wall biogenesis/degradation</keyword>
<feature type="chain" id="PRO_5009445770" description="glucan endo-1,3-beta-D-glucosidase" evidence="8">
    <location>
        <begin position="22"/>
        <end position="471"/>
    </location>
</feature>
<dbReference type="Proteomes" id="UP000178129">
    <property type="component" value="Unassembled WGS sequence"/>
</dbReference>
<dbReference type="PANTHER" id="PTHR31737">
    <property type="entry name" value="PROTEIN TOS1"/>
    <property type="match status" value="1"/>
</dbReference>
<evidence type="ECO:0000313" key="12">
    <source>
        <dbReference type="Proteomes" id="UP000178129"/>
    </source>
</evidence>
<evidence type="ECO:0000256" key="7">
    <source>
        <dbReference type="ARBA" id="ARBA00023316"/>
    </source>
</evidence>
<evidence type="ECO:0000256" key="2">
    <source>
        <dbReference type="ARBA" id="ARBA00006055"/>
    </source>
</evidence>
<dbReference type="FunCoup" id="A0A1E1KBA5">
    <property type="interactions" value="36"/>
</dbReference>
<evidence type="ECO:0000256" key="1">
    <source>
        <dbReference type="ARBA" id="ARBA00000382"/>
    </source>
</evidence>
<evidence type="ECO:0000256" key="6">
    <source>
        <dbReference type="ARBA" id="ARBA00023295"/>
    </source>
</evidence>
<dbReference type="Pfam" id="PF10290">
    <property type="entry name" value="YJL171C_Tos1_N"/>
    <property type="match status" value="1"/>
</dbReference>
<evidence type="ECO:0000256" key="8">
    <source>
        <dbReference type="SAM" id="SignalP"/>
    </source>
</evidence>
<sequence length="471" mass="50620">MKSDKVNLLLVIARFVGLSLADLCQKGGKMMGGNFYCQAVKAVRYQNVGHAGFYEEVVGMSNDGTCTTKAKHFNSPLSPFDEELSLHIRGPSAVKQIAVYVPGSDNKVTERAHGHGHSHAKALHNIHQNDIAKKDKVIATIDGQVVSWENNWFDPSADSSLTTLVTETAKKPSTDVSTFEITVTRTAITTTCTISQVIGTDVSKTSTAIPIFGPMPTIPSVTDVQDDSHDNSKQKHAYKRTSYYEASLQTVENLAFLGNFGGQGSGVWDSIYGNSLSYINCNATSGASTHQILADTLIPSNREVIITTGNKCENGDCGFVRPGAVAYHGFGGDDKVFLVEIGMPSDGQTGVNGADAPAVWLLNAKVPRVRQYGIDGHCSCWPGCGELDIAEALSVGSRLLKSTVHAEASGGDSDYFNRPMQGTMTILTVLRGDEIFIGIVPNLKFPDKLTSQQMDAWMHSDATTISDFTIA</sequence>
<dbReference type="AlphaFoldDB" id="A0A1E1KBA5"/>
<dbReference type="STRING" id="914237.A0A1E1KBA5"/>
<comment type="caution">
    <text evidence="11">The sequence shown here is derived from an EMBL/GenBank/DDBJ whole genome shotgun (WGS) entry which is preliminary data.</text>
</comment>
<dbReference type="InterPro" id="IPR018807">
    <property type="entry name" value="YJL171C/Tos1_N"/>
</dbReference>
<keyword evidence="12" id="KW-1185">Reference proteome</keyword>
<accession>A0A1E1KBA5</accession>
<dbReference type="InterPro" id="IPR018805">
    <property type="entry name" value="YJL171C/Tos1_C"/>
</dbReference>
<evidence type="ECO:0000256" key="3">
    <source>
        <dbReference type="ARBA" id="ARBA00012780"/>
    </source>
</evidence>
<dbReference type="GO" id="GO:0042973">
    <property type="term" value="F:glucan endo-1,3-beta-D-glucosidase activity"/>
    <property type="evidence" value="ECO:0007669"/>
    <property type="project" value="UniProtKB-EC"/>
</dbReference>
<keyword evidence="5" id="KW-0378">Hydrolase</keyword>